<keyword evidence="3" id="KW-1185">Reference proteome</keyword>
<proteinExistence type="predicted"/>
<organism evidence="1 3">
    <name type="scientific">Oesophagostomum dentatum</name>
    <name type="common">Nodular worm</name>
    <dbReference type="NCBI Taxonomy" id="61180"/>
    <lineage>
        <taxon>Eukaryota</taxon>
        <taxon>Metazoa</taxon>
        <taxon>Ecdysozoa</taxon>
        <taxon>Nematoda</taxon>
        <taxon>Chromadorea</taxon>
        <taxon>Rhabditida</taxon>
        <taxon>Rhabditina</taxon>
        <taxon>Rhabditomorpha</taxon>
        <taxon>Strongyloidea</taxon>
        <taxon>Strongylidae</taxon>
        <taxon>Oesophagostomum</taxon>
    </lineage>
</organism>
<protein>
    <submittedName>
        <fullName evidence="1">Uncharacterized protein</fullName>
    </submittedName>
</protein>
<sequence length="60" mass="6549">MKHSAPTCFGSIASQGCSCADAATGHFRIRPAYIFTCKTGRVILSTTHHGVHHRIQQNHC</sequence>
<evidence type="ECO:0000313" key="3">
    <source>
        <dbReference type="Proteomes" id="UP000053660"/>
    </source>
</evidence>
<accession>A0A0B1SVA3</accession>
<dbReference type="AlphaFoldDB" id="A0A0B1SVA3"/>
<reference evidence="1 3" key="1">
    <citation type="submission" date="2014-03" db="EMBL/GenBank/DDBJ databases">
        <title>Draft genome of the hookworm Oesophagostomum dentatum.</title>
        <authorList>
            <person name="Mitreva M."/>
        </authorList>
    </citation>
    <scope>NUCLEOTIDE SEQUENCE [LARGE SCALE GENOMIC DNA]</scope>
    <source>
        <strain evidence="1 3">OD-Hann</strain>
    </source>
</reference>
<dbReference type="PROSITE" id="PS51257">
    <property type="entry name" value="PROKAR_LIPOPROTEIN"/>
    <property type="match status" value="1"/>
</dbReference>
<gene>
    <name evidence="2" type="ORF">OESDEN_08171</name>
    <name evidence="1" type="ORF">OESDEN_11301</name>
</gene>
<evidence type="ECO:0000313" key="1">
    <source>
        <dbReference type="EMBL" id="KHJ88894.1"/>
    </source>
</evidence>
<name>A0A0B1SVA3_OESDE</name>
<evidence type="ECO:0000313" key="2">
    <source>
        <dbReference type="EMBL" id="KHJ91949.1"/>
    </source>
</evidence>
<dbReference type="Proteomes" id="UP000053660">
    <property type="component" value="Unassembled WGS sequence"/>
</dbReference>
<dbReference type="EMBL" id="KN551685">
    <property type="protein sequence ID" value="KHJ91949.1"/>
    <property type="molecule type" value="Genomic_DNA"/>
</dbReference>
<dbReference type="EMBL" id="KN555039">
    <property type="protein sequence ID" value="KHJ88894.1"/>
    <property type="molecule type" value="Genomic_DNA"/>
</dbReference>